<dbReference type="AlphaFoldDB" id="A0A2P2QPJ7"/>
<reference evidence="1" key="1">
    <citation type="submission" date="2018-02" db="EMBL/GenBank/DDBJ databases">
        <title>Rhizophora mucronata_Transcriptome.</title>
        <authorList>
            <person name="Meera S.P."/>
            <person name="Sreeshan A."/>
            <person name="Augustine A."/>
        </authorList>
    </citation>
    <scope>NUCLEOTIDE SEQUENCE</scope>
    <source>
        <tissue evidence="1">Leaf</tissue>
    </source>
</reference>
<dbReference type="EMBL" id="GGEC01088465">
    <property type="protein sequence ID" value="MBX68949.1"/>
    <property type="molecule type" value="Transcribed_RNA"/>
</dbReference>
<evidence type="ECO:0000313" key="1">
    <source>
        <dbReference type="EMBL" id="MBX68949.1"/>
    </source>
</evidence>
<name>A0A2P2QPJ7_RHIMU</name>
<organism evidence="1">
    <name type="scientific">Rhizophora mucronata</name>
    <name type="common">Asiatic mangrove</name>
    <dbReference type="NCBI Taxonomy" id="61149"/>
    <lineage>
        <taxon>Eukaryota</taxon>
        <taxon>Viridiplantae</taxon>
        <taxon>Streptophyta</taxon>
        <taxon>Embryophyta</taxon>
        <taxon>Tracheophyta</taxon>
        <taxon>Spermatophyta</taxon>
        <taxon>Magnoliopsida</taxon>
        <taxon>eudicotyledons</taxon>
        <taxon>Gunneridae</taxon>
        <taxon>Pentapetalae</taxon>
        <taxon>rosids</taxon>
        <taxon>fabids</taxon>
        <taxon>Malpighiales</taxon>
        <taxon>Rhizophoraceae</taxon>
        <taxon>Rhizophora</taxon>
    </lineage>
</organism>
<sequence>MRSHTHTLVYCIYMYYVRHIL</sequence>
<protein>
    <submittedName>
        <fullName evidence="1">Uncharacterized protein</fullName>
    </submittedName>
</protein>
<proteinExistence type="predicted"/>
<accession>A0A2P2QPJ7</accession>